<dbReference type="PANTHER" id="PTHR34818">
    <property type="entry name" value="PROTEIN BLI-3"/>
    <property type="match status" value="1"/>
</dbReference>
<evidence type="ECO:0000259" key="1">
    <source>
        <dbReference type="Pfam" id="PF16242"/>
    </source>
</evidence>
<dbReference type="InterPro" id="IPR052917">
    <property type="entry name" value="Stress-Dev_Protein"/>
</dbReference>
<dbReference type="AlphaFoldDB" id="A0A1N6EYP9"/>
<dbReference type="Proteomes" id="UP000185207">
    <property type="component" value="Unassembled WGS sequence"/>
</dbReference>
<dbReference type="Pfam" id="PF16242">
    <property type="entry name" value="Pyrid_ox_like"/>
    <property type="match status" value="1"/>
</dbReference>
<dbReference type="Gene3D" id="2.30.110.10">
    <property type="entry name" value="Electron Transport, Fmn-binding Protein, Chain A"/>
    <property type="match status" value="1"/>
</dbReference>
<organism evidence="2 3">
    <name type="scientific">Epilithonimonas zeae</name>
    <dbReference type="NCBI Taxonomy" id="1416779"/>
    <lineage>
        <taxon>Bacteria</taxon>
        <taxon>Pseudomonadati</taxon>
        <taxon>Bacteroidota</taxon>
        <taxon>Flavobacteriia</taxon>
        <taxon>Flavobacteriales</taxon>
        <taxon>Weeksellaceae</taxon>
        <taxon>Chryseobacterium group</taxon>
        <taxon>Epilithonimonas</taxon>
    </lineage>
</organism>
<dbReference type="InterPro" id="IPR038725">
    <property type="entry name" value="YdaG_split_barrel_FMN-bd"/>
</dbReference>
<proteinExistence type="predicted"/>
<dbReference type="RefSeq" id="WP_074233693.1">
    <property type="nucleotide sequence ID" value="NZ_FSRK01000001.1"/>
</dbReference>
<evidence type="ECO:0000313" key="3">
    <source>
        <dbReference type="Proteomes" id="UP000185207"/>
    </source>
</evidence>
<dbReference type="STRING" id="1416779.SAMN05444409_0935"/>
<protein>
    <submittedName>
        <fullName evidence="2">General stress protein 26</fullName>
    </submittedName>
</protein>
<name>A0A1N6EYP9_9FLAO</name>
<dbReference type="OrthoDB" id="1432662at2"/>
<evidence type="ECO:0000313" key="2">
    <source>
        <dbReference type="EMBL" id="SIN88130.1"/>
    </source>
</evidence>
<dbReference type="EMBL" id="FSRK01000001">
    <property type="protein sequence ID" value="SIN88130.1"/>
    <property type="molecule type" value="Genomic_DNA"/>
</dbReference>
<dbReference type="SUPFAM" id="SSF50475">
    <property type="entry name" value="FMN-binding split barrel"/>
    <property type="match status" value="1"/>
</dbReference>
<keyword evidence="3" id="KW-1185">Reference proteome</keyword>
<reference evidence="3" key="1">
    <citation type="submission" date="2016-11" db="EMBL/GenBank/DDBJ databases">
        <authorList>
            <person name="Varghese N."/>
            <person name="Submissions S."/>
        </authorList>
    </citation>
    <scope>NUCLEOTIDE SEQUENCE [LARGE SCALE GENOMIC DNA]</scope>
    <source>
        <strain evidence="3">DSM 27623</strain>
    </source>
</reference>
<dbReference type="PANTHER" id="PTHR34818:SF1">
    <property type="entry name" value="PROTEIN BLI-3"/>
    <property type="match status" value="1"/>
</dbReference>
<feature type="domain" description="General stress protein FMN-binding split barrel" evidence="1">
    <location>
        <begin position="10"/>
        <end position="157"/>
    </location>
</feature>
<sequence>MSTENLTQQEAIKKIKELSEKARICMFATELDRLPVNSRPMSLQETDDNGNLWFISSETSNKNFEIKEDNRVQLYFMNNSDSEYLSIYGEAFVYTDRATIEEKWSPMANAWFDGKDDPNVSIIRVEPKETYYWDTKAGKLVSLLSFAAAAISGSKTDNSDGVEGTATI</sequence>
<gene>
    <name evidence="2" type="ORF">SAMN05444409_0935</name>
</gene>
<accession>A0A1N6EYP9</accession>
<dbReference type="InterPro" id="IPR012349">
    <property type="entry name" value="Split_barrel_FMN-bd"/>
</dbReference>